<protein>
    <submittedName>
        <fullName evidence="1">Uncharacterized protein</fullName>
    </submittedName>
</protein>
<gene>
    <name evidence="1" type="ORF">SDC9_153308</name>
</gene>
<reference evidence="1" key="1">
    <citation type="submission" date="2019-08" db="EMBL/GenBank/DDBJ databases">
        <authorList>
            <person name="Kucharzyk K."/>
            <person name="Murdoch R.W."/>
            <person name="Higgins S."/>
            <person name="Loffler F."/>
        </authorList>
    </citation>
    <scope>NUCLEOTIDE SEQUENCE</scope>
</reference>
<dbReference type="AlphaFoldDB" id="A0A645F090"/>
<comment type="caution">
    <text evidence="1">The sequence shown here is derived from an EMBL/GenBank/DDBJ whole genome shotgun (WGS) entry which is preliminary data.</text>
</comment>
<name>A0A645F090_9ZZZZ</name>
<sequence length="86" mass="9347">MNEVGIIPPIINIDTVIKSNIIIIFFLPIKSVSLPPIIVAGNEISANTVSIIVISLGEKPNFLFRIRISIGITKEPIAVITLPMNK</sequence>
<proteinExistence type="predicted"/>
<evidence type="ECO:0000313" key="1">
    <source>
        <dbReference type="EMBL" id="MPN06054.1"/>
    </source>
</evidence>
<organism evidence="1">
    <name type="scientific">bioreactor metagenome</name>
    <dbReference type="NCBI Taxonomy" id="1076179"/>
    <lineage>
        <taxon>unclassified sequences</taxon>
        <taxon>metagenomes</taxon>
        <taxon>ecological metagenomes</taxon>
    </lineage>
</organism>
<dbReference type="EMBL" id="VSSQ01051936">
    <property type="protein sequence ID" value="MPN06054.1"/>
    <property type="molecule type" value="Genomic_DNA"/>
</dbReference>
<accession>A0A645F090</accession>